<dbReference type="EMBL" id="LR796528">
    <property type="protein sequence ID" value="CAB4149475.1"/>
    <property type="molecule type" value="Genomic_DNA"/>
</dbReference>
<keyword evidence="1" id="KW-0812">Transmembrane</keyword>
<gene>
    <name evidence="2" type="ORF">UFOVP546_2</name>
</gene>
<keyword evidence="1" id="KW-1133">Transmembrane helix</keyword>
<keyword evidence="1" id="KW-0472">Membrane</keyword>
<name>A0A6J5MQQ2_9CAUD</name>
<organism evidence="2">
    <name type="scientific">uncultured Caudovirales phage</name>
    <dbReference type="NCBI Taxonomy" id="2100421"/>
    <lineage>
        <taxon>Viruses</taxon>
        <taxon>Duplodnaviria</taxon>
        <taxon>Heunggongvirae</taxon>
        <taxon>Uroviricota</taxon>
        <taxon>Caudoviricetes</taxon>
        <taxon>Peduoviridae</taxon>
        <taxon>Maltschvirus</taxon>
        <taxon>Maltschvirus maltsch</taxon>
    </lineage>
</organism>
<sequence length="81" mass="9095">MAEETTTVRITQADIYKKQLEHGEILVKVLQKLDHLDDVPDRIREVELTLARLAWIERIAYAGLTGATLAIIGLLITQLGK</sequence>
<evidence type="ECO:0000313" key="2">
    <source>
        <dbReference type="EMBL" id="CAB4149475.1"/>
    </source>
</evidence>
<proteinExistence type="predicted"/>
<reference evidence="2" key="1">
    <citation type="submission" date="2020-04" db="EMBL/GenBank/DDBJ databases">
        <authorList>
            <person name="Chiriac C."/>
            <person name="Salcher M."/>
            <person name="Ghai R."/>
            <person name="Kavagutti S V."/>
        </authorList>
    </citation>
    <scope>NUCLEOTIDE SEQUENCE</scope>
</reference>
<evidence type="ECO:0000256" key="1">
    <source>
        <dbReference type="SAM" id="Phobius"/>
    </source>
</evidence>
<accession>A0A6J5MQQ2</accession>
<protein>
    <submittedName>
        <fullName evidence="2">Uncharacterized protein</fullName>
    </submittedName>
</protein>
<feature type="transmembrane region" description="Helical" evidence="1">
    <location>
        <begin position="59"/>
        <end position="77"/>
    </location>
</feature>